<dbReference type="InterPro" id="IPR010131">
    <property type="entry name" value="MdtP/NodT-like"/>
</dbReference>
<dbReference type="InterPro" id="IPR003423">
    <property type="entry name" value="OMP_efflux"/>
</dbReference>
<evidence type="ECO:0000256" key="1">
    <source>
        <dbReference type="ARBA" id="ARBA00007613"/>
    </source>
</evidence>
<dbReference type="Gene3D" id="1.20.1600.10">
    <property type="entry name" value="Outer membrane efflux proteins (OEP)"/>
    <property type="match status" value="1"/>
</dbReference>
<evidence type="ECO:0000313" key="4">
    <source>
        <dbReference type="Proteomes" id="UP000533637"/>
    </source>
</evidence>
<keyword evidence="2" id="KW-0564">Palmitate</keyword>
<evidence type="ECO:0000313" key="3">
    <source>
        <dbReference type="EMBL" id="MBB4620272.1"/>
    </source>
</evidence>
<evidence type="ECO:0000256" key="2">
    <source>
        <dbReference type="RuleBase" id="RU362097"/>
    </source>
</evidence>
<protein>
    <submittedName>
        <fullName evidence="3">NodT family efflux transporter outer membrane factor (OMF) lipoprotein</fullName>
    </submittedName>
</protein>
<dbReference type="PANTHER" id="PTHR30203">
    <property type="entry name" value="OUTER MEMBRANE CATION EFFLUX PROTEIN"/>
    <property type="match status" value="1"/>
</dbReference>
<keyword evidence="2" id="KW-0812">Transmembrane</keyword>
<dbReference type="Proteomes" id="UP000533637">
    <property type="component" value="Unassembled WGS sequence"/>
</dbReference>
<dbReference type="NCBIfam" id="TIGR01845">
    <property type="entry name" value="outer_NodT"/>
    <property type="match status" value="1"/>
</dbReference>
<dbReference type="EMBL" id="JACHOC010000001">
    <property type="protein sequence ID" value="MBB4620272.1"/>
    <property type="molecule type" value="Genomic_DNA"/>
</dbReference>
<dbReference type="Pfam" id="PF02321">
    <property type="entry name" value="OEP"/>
    <property type="match status" value="2"/>
</dbReference>
<gene>
    <name evidence="3" type="ORF">GGQ57_000146</name>
</gene>
<keyword evidence="2 3" id="KW-0449">Lipoprotein</keyword>
<dbReference type="RefSeq" id="WP_183668305.1">
    <property type="nucleotide sequence ID" value="NZ_BMPB01000006.1"/>
</dbReference>
<comment type="caution">
    <text evidence="3">The sequence shown here is derived from an EMBL/GenBank/DDBJ whole genome shotgun (WGS) entry which is preliminary data.</text>
</comment>
<name>A0ABR6KFJ6_9BACT</name>
<proteinExistence type="inferred from homology"/>
<comment type="similarity">
    <text evidence="1 2">Belongs to the outer membrane factor (OMF) (TC 1.B.17) family.</text>
</comment>
<sequence>MKNNIILLSVATLSLLSGCGIYTSYKPETSVPDNLFRDEAMATDTTSIGSLDWRELFTDPQLQTLIEKGLENNTDMRTAHLRVQEAEAALMTSRLAYLPALNLNPQGTISSFDGSKAAKSYQLAVAASWEIDIFGRLTNAKRSAQAALEQTKSYKQAVRTQLIATVANSYYTLLLLDKQLVISERTAFLWKENIQAMRALKKAGLADEAAVSQSEANSLSVEASLLTLRQQINEMENSLSNLLGEVPHRMERGELDRQEFPQTLSAGVPLSLLSNRPDVRQAEYSLAQAFYATNGARSAFYPNITLSGVAGWTNNGTGIITNPGGWLLQAIGSLTQPLFNKGANIAQLKIAKAQQEEASLAFQQSLLNAGSEVNNALTQWQTARGRIQLAGQQITALQKAVKSTRLLMQHGNTTYLEVLTAQQGLLQAELSQVADRFDEIQGVINLYHALGGGQE</sequence>
<reference evidence="3 4" key="1">
    <citation type="submission" date="2020-08" db="EMBL/GenBank/DDBJ databases">
        <title>Genomic Encyclopedia of Type Strains, Phase IV (KMG-IV): sequencing the most valuable type-strain genomes for metagenomic binning, comparative biology and taxonomic classification.</title>
        <authorList>
            <person name="Goeker M."/>
        </authorList>
    </citation>
    <scope>NUCLEOTIDE SEQUENCE [LARGE SCALE GENOMIC DNA]</scope>
    <source>
        <strain evidence="3 4">DSM 102983</strain>
    </source>
</reference>
<dbReference type="PANTHER" id="PTHR30203:SF33">
    <property type="entry name" value="BLR4455 PROTEIN"/>
    <property type="match status" value="1"/>
</dbReference>
<keyword evidence="2" id="KW-1134">Transmembrane beta strand</keyword>
<comment type="subcellular location">
    <subcellularLocation>
        <location evidence="2">Cell membrane</location>
        <topology evidence="2">Lipid-anchor</topology>
    </subcellularLocation>
</comment>
<organism evidence="3 4">
    <name type="scientific">Parabacteroides faecis</name>
    <dbReference type="NCBI Taxonomy" id="1217282"/>
    <lineage>
        <taxon>Bacteria</taxon>
        <taxon>Pseudomonadati</taxon>
        <taxon>Bacteroidota</taxon>
        <taxon>Bacteroidia</taxon>
        <taxon>Bacteroidales</taxon>
        <taxon>Tannerellaceae</taxon>
        <taxon>Parabacteroides</taxon>
    </lineage>
</organism>
<accession>A0ABR6KFJ6</accession>
<keyword evidence="2" id="KW-0472">Membrane</keyword>
<dbReference type="PROSITE" id="PS51257">
    <property type="entry name" value="PROKAR_LIPOPROTEIN"/>
    <property type="match status" value="1"/>
</dbReference>
<dbReference type="SUPFAM" id="SSF56954">
    <property type="entry name" value="Outer membrane efflux proteins (OEP)"/>
    <property type="match status" value="1"/>
</dbReference>
<dbReference type="Gene3D" id="2.20.200.10">
    <property type="entry name" value="Outer membrane efflux proteins (OEP)"/>
    <property type="match status" value="1"/>
</dbReference>
<keyword evidence="4" id="KW-1185">Reference proteome</keyword>